<feature type="region of interest" description="Disordered" evidence="2">
    <location>
        <begin position="96"/>
        <end position="125"/>
    </location>
</feature>
<dbReference type="Gene3D" id="3.80.10.10">
    <property type="entry name" value="Ribonuclease Inhibitor"/>
    <property type="match status" value="1"/>
</dbReference>
<comment type="caution">
    <text evidence="4">The sequence shown here is derived from an EMBL/GenBank/DDBJ whole genome shotgun (WGS) entry which is preliminary data.</text>
</comment>
<dbReference type="Proteomes" id="UP000518752">
    <property type="component" value="Unassembled WGS sequence"/>
</dbReference>
<feature type="compositionally biased region" description="Polar residues" evidence="2">
    <location>
        <begin position="97"/>
        <end position="111"/>
    </location>
</feature>
<evidence type="ECO:0000313" key="4">
    <source>
        <dbReference type="EMBL" id="KAF5385661.1"/>
    </source>
</evidence>
<keyword evidence="5" id="KW-1185">Reference proteome</keyword>
<gene>
    <name evidence="4" type="ORF">D9757_005467</name>
</gene>
<evidence type="ECO:0000256" key="2">
    <source>
        <dbReference type="SAM" id="MobiDB-lite"/>
    </source>
</evidence>
<protein>
    <recommendedName>
        <fullName evidence="3">F-box domain-containing protein</fullName>
    </recommendedName>
</protein>
<dbReference type="InterPro" id="IPR032675">
    <property type="entry name" value="LRR_dom_sf"/>
</dbReference>
<dbReference type="PANTHER" id="PTHR38926:SF5">
    <property type="entry name" value="F-BOX AND LEUCINE-RICH REPEAT PROTEIN 6"/>
    <property type="match status" value="1"/>
</dbReference>
<dbReference type="PANTHER" id="PTHR38926">
    <property type="entry name" value="F-BOX DOMAIN CONTAINING PROTEIN, EXPRESSED"/>
    <property type="match status" value="1"/>
</dbReference>
<name>A0A8H5HM63_9AGAR</name>
<accession>A0A8H5HM63</accession>
<evidence type="ECO:0000256" key="1">
    <source>
        <dbReference type="SAM" id="Coils"/>
    </source>
</evidence>
<dbReference type="EMBL" id="JAACJN010000038">
    <property type="protein sequence ID" value="KAF5385661.1"/>
    <property type="molecule type" value="Genomic_DNA"/>
</dbReference>
<evidence type="ECO:0000313" key="5">
    <source>
        <dbReference type="Proteomes" id="UP000518752"/>
    </source>
</evidence>
<proteinExistence type="predicted"/>
<organism evidence="4 5">
    <name type="scientific">Collybiopsis confluens</name>
    <dbReference type="NCBI Taxonomy" id="2823264"/>
    <lineage>
        <taxon>Eukaryota</taxon>
        <taxon>Fungi</taxon>
        <taxon>Dikarya</taxon>
        <taxon>Basidiomycota</taxon>
        <taxon>Agaricomycotina</taxon>
        <taxon>Agaricomycetes</taxon>
        <taxon>Agaricomycetidae</taxon>
        <taxon>Agaricales</taxon>
        <taxon>Marasmiineae</taxon>
        <taxon>Omphalotaceae</taxon>
        <taxon>Collybiopsis</taxon>
    </lineage>
</organism>
<dbReference type="Pfam" id="PF12937">
    <property type="entry name" value="F-box-like"/>
    <property type="match status" value="1"/>
</dbReference>
<dbReference type="AlphaFoldDB" id="A0A8H5HM63"/>
<sequence>MPLLYYFFPTLAVLSQASRFPSQSDQSFTNTSFLRSNRSGPHSSFNTVSASRRSSIELAYLRAGTRPPVVLDLPCPQVMSVYHRVPASLFVPHRATTVHQSHRPSQAQKSQPYGEGNASISSTRFHPNLSIPRLREAINSLDSKMASLMSQRRELESHLEQAVRLQSPIHRLPNELLASIFVIGVLKSEDENPVMVPALMLVCRYWAEVVLNTPVLWSKISVSPHDSLEKARRKLSRSKSCPLDISITFGPRLDHLNTVTEQVIHAMDLFRPALWRTRSFSLSVPTRPQAHAALSRCQEEAPLLESLTIQIHRSQDDHYTSPPLPLFHGHTPRLHSCSLTSFNFGWDTRLVSRLRVLKLGGYFNGFVPSPATLLEILRQCPDLEELALRSMSDVDSDLCYPSSVQEVDSPVSSKMVRLPRLSKISFYYSGIVFTRQIMSQITFPNLESIEMCYLENVTPILQLLLTQALTRLPLQSLRIESSFFNELKLVALLRKLPSMTKLELVDVEDASSSLLNSLSISQPWVCPKLDTVNLDGCTALDWDSLRTFVESRLPANSYPRYQDARAFRSAQVVSTAVSASAAAAAAAAGGQVRSNKARFTQHPLAALPGPRRIRSIDVTRCSQISKEMVQWLRMYIPEVKCEPAKGVWGEPMMP</sequence>
<dbReference type="OrthoDB" id="8048523at2759"/>
<evidence type="ECO:0000259" key="3">
    <source>
        <dbReference type="Pfam" id="PF12937"/>
    </source>
</evidence>
<feature type="coiled-coil region" evidence="1">
    <location>
        <begin position="138"/>
        <end position="165"/>
    </location>
</feature>
<dbReference type="SUPFAM" id="SSF52047">
    <property type="entry name" value="RNI-like"/>
    <property type="match status" value="1"/>
</dbReference>
<dbReference type="InterPro" id="IPR001810">
    <property type="entry name" value="F-box_dom"/>
</dbReference>
<keyword evidence="1" id="KW-0175">Coiled coil</keyword>
<reference evidence="4 5" key="1">
    <citation type="journal article" date="2020" name="ISME J.">
        <title>Uncovering the hidden diversity of litter-decomposition mechanisms in mushroom-forming fungi.</title>
        <authorList>
            <person name="Floudas D."/>
            <person name="Bentzer J."/>
            <person name="Ahren D."/>
            <person name="Johansson T."/>
            <person name="Persson P."/>
            <person name="Tunlid A."/>
        </authorList>
    </citation>
    <scope>NUCLEOTIDE SEQUENCE [LARGE SCALE GENOMIC DNA]</scope>
    <source>
        <strain evidence="4 5">CBS 406.79</strain>
    </source>
</reference>
<feature type="domain" description="F-box" evidence="3">
    <location>
        <begin position="169"/>
        <end position="221"/>
    </location>
</feature>